<evidence type="ECO:0008006" key="3">
    <source>
        <dbReference type="Google" id="ProtNLM"/>
    </source>
</evidence>
<evidence type="ECO:0000313" key="2">
    <source>
        <dbReference type="Proteomes" id="UP000182077"/>
    </source>
</evidence>
<accession>A0A1L8TE90</accession>
<sequence length="126" mass="14817">MTKPTFEYQKPKVNNGAMRTPVEFFQYRPRKGPEPGEQEKQIIFNCFAEIYNPSMKDLEILNSKTTKQAVTLTIRDPQTGYIVSNKHYVEVMDRRYSGIRWNIVDVRNDFTDNRFITILLAVYGDE</sequence>
<keyword evidence="2" id="KW-1185">Reference proteome</keyword>
<dbReference type="RefSeq" id="WP_071858737.1">
    <property type="nucleotide sequence ID" value="NZ_JBHSHK010000005.1"/>
</dbReference>
<name>A0A1L8TE90_9ENTE</name>
<evidence type="ECO:0000313" key="1">
    <source>
        <dbReference type="EMBL" id="OJG42434.1"/>
    </source>
</evidence>
<proteinExistence type="predicted"/>
<dbReference type="EMBL" id="JXKQ01000018">
    <property type="protein sequence ID" value="OJG42434.1"/>
    <property type="molecule type" value="Genomic_DNA"/>
</dbReference>
<reference evidence="1 2" key="1">
    <citation type="submission" date="2014-12" db="EMBL/GenBank/DDBJ databases">
        <title>Draft genome sequences of 29 type strains of Enterococci.</title>
        <authorList>
            <person name="Zhong Z."/>
            <person name="Sun Z."/>
            <person name="Liu W."/>
            <person name="Zhang W."/>
            <person name="Zhang H."/>
        </authorList>
    </citation>
    <scope>NUCLEOTIDE SEQUENCE [LARGE SCALE GENOMIC DNA]</scope>
    <source>
        <strain evidence="1 2">DSM 17122</strain>
    </source>
</reference>
<gene>
    <name evidence="1" type="ORF">RV04_GL000788</name>
</gene>
<protein>
    <recommendedName>
        <fullName evidence="3">Phage head-tail adapter protein</fullName>
    </recommendedName>
</protein>
<dbReference type="Proteomes" id="UP000182077">
    <property type="component" value="Unassembled WGS sequence"/>
</dbReference>
<organism evidence="1 2">
    <name type="scientific">Enterococcus hermanniensis</name>
    <dbReference type="NCBI Taxonomy" id="249189"/>
    <lineage>
        <taxon>Bacteria</taxon>
        <taxon>Bacillati</taxon>
        <taxon>Bacillota</taxon>
        <taxon>Bacilli</taxon>
        <taxon>Lactobacillales</taxon>
        <taxon>Enterococcaceae</taxon>
        <taxon>Enterococcus</taxon>
    </lineage>
</organism>
<dbReference type="AlphaFoldDB" id="A0A1L8TE90"/>
<dbReference type="STRING" id="249189.RV04_GL000788"/>
<comment type="caution">
    <text evidence="1">The sequence shown here is derived from an EMBL/GenBank/DDBJ whole genome shotgun (WGS) entry which is preliminary data.</text>
</comment>
<dbReference type="OrthoDB" id="2224466at2"/>